<feature type="transmembrane region" description="Helical" evidence="1">
    <location>
        <begin position="143"/>
        <end position="164"/>
    </location>
</feature>
<reference evidence="2 3" key="1">
    <citation type="journal article" date="2013" name="Mar. Genomics">
        <title>Expression of sulfatases in Rhodopirellula baltica and the diversity of sulfatases in the genus Rhodopirellula.</title>
        <authorList>
            <person name="Wegner C.E."/>
            <person name="Richter-Heitmann T."/>
            <person name="Klindworth A."/>
            <person name="Klockow C."/>
            <person name="Richter M."/>
            <person name="Achstetter T."/>
            <person name="Glockner F.O."/>
            <person name="Harder J."/>
        </authorList>
    </citation>
    <scope>NUCLEOTIDE SEQUENCE [LARGE SCALE GENOMIC DNA]</scope>
    <source>
        <strain evidence="2 3">SM1</strain>
    </source>
</reference>
<feature type="transmembrane region" description="Helical" evidence="1">
    <location>
        <begin position="90"/>
        <end position="115"/>
    </location>
</feature>
<evidence type="ECO:0000256" key="1">
    <source>
        <dbReference type="SAM" id="Phobius"/>
    </source>
</evidence>
<gene>
    <name evidence="2" type="ORF">RMSM_04893</name>
</gene>
<accession>M5RS46</accession>
<comment type="caution">
    <text evidence="2">The sequence shown here is derived from an EMBL/GenBank/DDBJ whole genome shotgun (WGS) entry which is preliminary data.</text>
</comment>
<sequence>MPINSGVPVKSRSSVKTHTHPECDYFLMPKMAPYPDGDTEPVATELPRASVPIGRLWGRRLALSYWVLFATAAIAGVISIVGSGPANRDLAIASLLGLVVWIVGWFIQAVIYAGFAVRRDVVLSFSLVGIGWHQGAMTAKRTLAAAIATLASLVVVGAGLIAIAKSTDTAATVADGGLFAIPGLGMTPADSMLHFSGWLFWLQAVGQLYPLRMTLGRHLIASVIVTVGPKLTPSVAAILLHRMLLGIGILMVGVAIATMRFDNPLVVPRWPLFVLLAFALIRTASVARSRQLVDSLWERRSEQEADEEMLPPDRLSERLWGWYARRRARRALQREHDEAVDATKLDQILERLHEQGPDSLSHEDRVILKRVSESLKKHRNS</sequence>
<dbReference type="Proteomes" id="UP000011991">
    <property type="component" value="Unassembled WGS sequence"/>
</dbReference>
<feature type="transmembrane region" description="Helical" evidence="1">
    <location>
        <begin position="63"/>
        <end position="84"/>
    </location>
</feature>
<protein>
    <submittedName>
        <fullName evidence="2">Membrane protein</fullName>
    </submittedName>
</protein>
<proteinExistence type="predicted"/>
<name>M5RS46_9BACT</name>
<organism evidence="2 3">
    <name type="scientific">Rhodopirellula maiorica SM1</name>
    <dbReference type="NCBI Taxonomy" id="1265738"/>
    <lineage>
        <taxon>Bacteria</taxon>
        <taxon>Pseudomonadati</taxon>
        <taxon>Planctomycetota</taxon>
        <taxon>Planctomycetia</taxon>
        <taxon>Pirellulales</taxon>
        <taxon>Pirellulaceae</taxon>
        <taxon>Novipirellula</taxon>
    </lineage>
</organism>
<feature type="transmembrane region" description="Helical" evidence="1">
    <location>
        <begin position="239"/>
        <end position="258"/>
    </location>
</feature>
<keyword evidence="1" id="KW-0472">Membrane</keyword>
<dbReference type="PATRIC" id="fig|1265738.3.peg.4914"/>
<evidence type="ECO:0000313" key="3">
    <source>
        <dbReference type="Proteomes" id="UP000011991"/>
    </source>
</evidence>
<keyword evidence="3" id="KW-1185">Reference proteome</keyword>
<dbReference type="AlphaFoldDB" id="M5RS46"/>
<keyword evidence="1" id="KW-0812">Transmembrane</keyword>
<dbReference type="EMBL" id="ANOG01000697">
    <property type="protein sequence ID" value="EMI18202.1"/>
    <property type="molecule type" value="Genomic_DNA"/>
</dbReference>
<feature type="transmembrane region" description="Helical" evidence="1">
    <location>
        <begin position="270"/>
        <end position="287"/>
    </location>
</feature>
<keyword evidence="1" id="KW-1133">Transmembrane helix</keyword>
<evidence type="ECO:0000313" key="2">
    <source>
        <dbReference type="EMBL" id="EMI18202.1"/>
    </source>
</evidence>